<evidence type="ECO:0000313" key="2">
    <source>
        <dbReference type="Proteomes" id="UP000663722"/>
    </source>
</evidence>
<name>A0A975BF54_9BACT</name>
<dbReference type="AlphaFoldDB" id="A0A975BF54"/>
<proteinExistence type="predicted"/>
<dbReference type="Proteomes" id="UP000663722">
    <property type="component" value="Chromosome"/>
</dbReference>
<sequence>MIKNLIRRFTKSGERYKNIDSYYFHSYSLIVINRHYRK</sequence>
<organism evidence="1 2">
    <name type="scientific">Desulfonema magnum</name>
    <dbReference type="NCBI Taxonomy" id="45655"/>
    <lineage>
        <taxon>Bacteria</taxon>
        <taxon>Pseudomonadati</taxon>
        <taxon>Thermodesulfobacteriota</taxon>
        <taxon>Desulfobacteria</taxon>
        <taxon>Desulfobacterales</taxon>
        <taxon>Desulfococcaceae</taxon>
        <taxon>Desulfonema</taxon>
    </lineage>
</organism>
<reference evidence="1" key="1">
    <citation type="journal article" date="2021" name="Microb. Physiol.">
        <title>Proteogenomic Insights into the Physiology of Marine, Sulfate-Reducing, Filamentous Desulfonema limicola and Desulfonema magnum.</title>
        <authorList>
            <person name="Schnaars V."/>
            <person name="Wohlbrand L."/>
            <person name="Scheve S."/>
            <person name="Hinrichs C."/>
            <person name="Reinhardt R."/>
            <person name="Rabus R."/>
        </authorList>
    </citation>
    <scope>NUCLEOTIDE SEQUENCE</scope>
    <source>
        <strain evidence="1">4be13</strain>
    </source>
</reference>
<keyword evidence="2" id="KW-1185">Reference proteome</keyword>
<protein>
    <submittedName>
        <fullName evidence="1">Uncharacterized protein</fullName>
    </submittedName>
</protein>
<gene>
    <name evidence="1" type="ORF">dnm_002660</name>
</gene>
<dbReference type="KEGG" id="dmm:dnm_002660"/>
<dbReference type="EMBL" id="CP061800">
    <property type="protein sequence ID" value="QTA84272.1"/>
    <property type="molecule type" value="Genomic_DNA"/>
</dbReference>
<accession>A0A975BF54</accession>
<evidence type="ECO:0000313" key="1">
    <source>
        <dbReference type="EMBL" id="QTA84272.1"/>
    </source>
</evidence>